<dbReference type="RefSeq" id="XP_069210494.1">
    <property type="nucleotide sequence ID" value="XM_069353076.1"/>
</dbReference>
<feature type="compositionally biased region" description="Polar residues" evidence="1">
    <location>
        <begin position="250"/>
        <end position="260"/>
    </location>
</feature>
<feature type="region of interest" description="Disordered" evidence="1">
    <location>
        <begin position="1"/>
        <end position="118"/>
    </location>
</feature>
<evidence type="ECO:0000313" key="3">
    <source>
        <dbReference type="Proteomes" id="UP001565368"/>
    </source>
</evidence>
<evidence type="ECO:0000313" key="2">
    <source>
        <dbReference type="EMBL" id="KAL1410550.1"/>
    </source>
</evidence>
<sequence>MADSPHLLPPRRTRSPLATSTHLDKADQLGPNANDDDALEGGDDGHVAHDHQYQYHTGGNTVRNRGELKFGSTSPTDRTSQVRSNRVQSPSLRPQIHFGGSPRDHNLDSSDGEDNDESTDLYFGDEDDELDWPTGADHDSEGVIQDGASDISNDNTPRGRYVFEPDSGVTPTGMTTLILATGSSSHHHHTSVEEVQNGANVALEFRPHVPLGHACRTGVETNKTTEEGSSGLVLPTGPKKKSRQRKPKRWNTSVNGSNQADTDEEFAINDIPSQGDVSLMRSQKKNKRAAQGLHEEEAMVNSFSLPSHSASHNTETNGQGGTGACRKSKCPCPYRLRERLNATAVPRKGWSEKRPCGSCRCCKSAMEAHILANLPLADFPPLPAFDNPELLERALTLPGSSSGTDFKAFAKNGDDPIKWCVSDIIKEFADLPDKQRMTLQKIFKSVVFGLALDKSEEDARAYLTFALTPLIQWLKNEVVIGRIAGSDL</sequence>
<feature type="region of interest" description="Disordered" evidence="1">
    <location>
        <begin position="273"/>
        <end position="292"/>
    </location>
</feature>
<name>A0ABR3Q739_9TREE</name>
<keyword evidence="3" id="KW-1185">Reference proteome</keyword>
<comment type="caution">
    <text evidence="2">The sequence shown here is derived from an EMBL/GenBank/DDBJ whole genome shotgun (WGS) entry which is preliminary data.</text>
</comment>
<dbReference type="EMBL" id="JBBXJM010000003">
    <property type="protein sequence ID" value="KAL1410550.1"/>
    <property type="molecule type" value="Genomic_DNA"/>
</dbReference>
<feature type="region of interest" description="Disordered" evidence="1">
    <location>
        <begin position="220"/>
        <end position="268"/>
    </location>
</feature>
<evidence type="ECO:0000256" key="1">
    <source>
        <dbReference type="SAM" id="MobiDB-lite"/>
    </source>
</evidence>
<proteinExistence type="predicted"/>
<dbReference type="Proteomes" id="UP001565368">
    <property type="component" value="Unassembled WGS sequence"/>
</dbReference>
<feature type="compositionally biased region" description="Polar residues" evidence="1">
    <location>
        <begin position="71"/>
        <end position="92"/>
    </location>
</feature>
<accession>A0ABR3Q739</accession>
<gene>
    <name evidence="2" type="ORF">Q8F55_004563</name>
</gene>
<feature type="compositionally biased region" description="Basic and acidic residues" evidence="1">
    <location>
        <begin position="43"/>
        <end position="53"/>
    </location>
</feature>
<organism evidence="2 3">
    <name type="scientific">Vanrija albida</name>
    <dbReference type="NCBI Taxonomy" id="181172"/>
    <lineage>
        <taxon>Eukaryota</taxon>
        <taxon>Fungi</taxon>
        <taxon>Dikarya</taxon>
        <taxon>Basidiomycota</taxon>
        <taxon>Agaricomycotina</taxon>
        <taxon>Tremellomycetes</taxon>
        <taxon>Trichosporonales</taxon>
        <taxon>Trichosporonaceae</taxon>
        <taxon>Vanrija</taxon>
    </lineage>
</organism>
<feature type="compositionally biased region" description="Polar residues" evidence="1">
    <location>
        <begin position="307"/>
        <end position="317"/>
    </location>
</feature>
<feature type="region of interest" description="Disordered" evidence="1">
    <location>
        <begin position="307"/>
        <end position="326"/>
    </location>
</feature>
<feature type="compositionally biased region" description="Polar residues" evidence="1">
    <location>
        <begin position="54"/>
        <end position="63"/>
    </location>
</feature>
<reference evidence="2 3" key="1">
    <citation type="submission" date="2023-08" db="EMBL/GenBank/DDBJ databases">
        <title>Annotated Genome Sequence of Vanrija albida AlHP1.</title>
        <authorList>
            <person name="Herzog R."/>
        </authorList>
    </citation>
    <scope>NUCLEOTIDE SEQUENCE [LARGE SCALE GENOMIC DNA]</scope>
    <source>
        <strain evidence="2 3">AlHP1</strain>
    </source>
</reference>
<feature type="compositionally biased region" description="Basic residues" evidence="1">
    <location>
        <begin position="238"/>
        <end position="249"/>
    </location>
</feature>
<protein>
    <submittedName>
        <fullName evidence="2">Uncharacterized protein</fullName>
    </submittedName>
</protein>
<dbReference type="GeneID" id="95985606"/>